<accession>F3ZQI6</accession>
<organism evidence="1 2">
    <name type="scientific">Bacteroides coprosuis DSM 18011</name>
    <dbReference type="NCBI Taxonomy" id="679937"/>
    <lineage>
        <taxon>Bacteria</taxon>
        <taxon>Pseudomonadati</taxon>
        <taxon>Bacteroidota</taxon>
        <taxon>Bacteroidia</taxon>
        <taxon>Bacteroidales</taxon>
        <taxon>Bacteroidaceae</taxon>
        <taxon>Bacteroides</taxon>
    </lineage>
</organism>
<name>F3ZQI6_9BACE</name>
<dbReference type="AlphaFoldDB" id="F3ZQI6"/>
<dbReference type="Proteomes" id="UP000018439">
    <property type="component" value="Chromosome"/>
</dbReference>
<gene>
    <name evidence="1" type="ORF">Bcop_1589</name>
</gene>
<protein>
    <submittedName>
        <fullName evidence="1">Uncharacterized protein</fullName>
    </submittedName>
</protein>
<evidence type="ECO:0000313" key="2">
    <source>
        <dbReference type="Proteomes" id="UP000018439"/>
    </source>
</evidence>
<dbReference type="HOGENOM" id="CLU_1514939_0_0_10"/>
<dbReference type="EMBL" id="CM001167">
    <property type="protein sequence ID" value="EGJ71781.1"/>
    <property type="molecule type" value="Genomic_DNA"/>
</dbReference>
<keyword evidence="2" id="KW-1185">Reference proteome</keyword>
<reference evidence="1 2" key="1">
    <citation type="journal article" date="2011" name="Stand. Genomic Sci.">
        <title>Non-contiguous finished genome sequence of Bacteroides coprosuis type strain (PC139).</title>
        <authorList>
            <person name="Land M."/>
            <person name="Held B."/>
            <person name="Gronow S."/>
            <person name="Abt B."/>
            <person name="Lucas S."/>
            <person name="Del Rio T.G."/>
            <person name="Nolan M."/>
            <person name="Tice H."/>
            <person name="Cheng J.F."/>
            <person name="Pitluck S."/>
            <person name="Liolios K."/>
            <person name="Pagani I."/>
            <person name="Ivanova N."/>
            <person name="Mavromatis K."/>
            <person name="Mikhailova N."/>
            <person name="Pati A."/>
            <person name="Tapia R."/>
            <person name="Han C."/>
            <person name="Goodwin L."/>
            <person name="Chen A."/>
            <person name="Palaniappan K."/>
            <person name="Hauser L."/>
            <person name="Brambilla E.M."/>
            <person name="Rohde M."/>
            <person name="Goker M."/>
            <person name="Detter J.C."/>
            <person name="Woyke T."/>
            <person name="Bristow J."/>
            <person name="Eisen J.A."/>
            <person name="Markowitz V."/>
            <person name="Hugenholtz P."/>
            <person name="Kyrpides N.C."/>
            <person name="Klenk H.P."/>
            <person name="Lapidus A."/>
        </authorList>
    </citation>
    <scope>NUCLEOTIDE SEQUENCE</scope>
    <source>
        <strain evidence="1 2">DSM 18011</strain>
    </source>
</reference>
<evidence type="ECO:0000313" key="1">
    <source>
        <dbReference type="EMBL" id="EGJ71781.1"/>
    </source>
</evidence>
<sequence>MGANEKLYAQRIAQYKEVLVHECSNDSAAIIERAKQVINQYIGEYPTWYFSRMEKDLKLKAMLQLIEEQEWLHEGDSSELEARKNHLNAIRAAKAKQRQRYDYTYLKEYVKPYQVAVKTSCKNDTEAIKKRALELIDEYIRWAPSEYFSTDDKDLRFFAMVKLLEELYFQSKGLTIN</sequence>
<proteinExistence type="predicted"/>